<dbReference type="AlphaFoldDB" id="I7LY39"/>
<dbReference type="InterPro" id="IPR000719">
    <property type="entry name" value="Prot_kinase_dom"/>
</dbReference>
<dbReference type="Pfam" id="PF00069">
    <property type="entry name" value="Pkinase"/>
    <property type="match status" value="1"/>
</dbReference>
<name>I7LY39_TETTS</name>
<keyword evidence="2" id="KW-0418">Kinase</keyword>
<sequence length="313" mass="35972">MKLVIKRNKLSSSCSKEIIGSSNASQIIREKKVALKVLRGQNVDMLVHEYQVLSQLNHTNIIKLASDKPFKMLKGEEGKVGLKLELGHIDLFHFLKQSQPARLNTPTVKSIFRQLAQALQYLHDEKQLAHNDIKLENILLFFIQNQQTEICPKLIDFGLASASKVQTSTIYNNWCNRSPNNLPPEIIEQLNKCCDGTSSPALKSFDSFDDDEESEFDLSKCDVFQFGLTLFNALFLNNAFCWENGSSSYENFINNTPENYWQQEKIQHMLNMLRVDSSQQEIEQVVDLFNLCFKYNPSERPSMKQILGHAWFV</sequence>
<dbReference type="GO" id="GO:0005524">
    <property type="term" value="F:ATP binding"/>
    <property type="evidence" value="ECO:0007669"/>
    <property type="project" value="InterPro"/>
</dbReference>
<accession>I7LY39</accession>
<dbReference type="OMA" id="QITHEKK"/>
<dbReference type="PROSITE" id="PS50011">
    <property type="entry name" value="PROTEIN_KINASE_DOM"/>
    <property type="match status" value="1"/>
</dbReference>
<dbReference type="EMBL" id="GG662212">
    <property type="protein sequence ID" value="EAS07647.1"/>
    <property type="molecule type" value="Genomic_DNA"/>
</dbReference>
<dbReference type="GO" id="GO:0005634">
    <property type="term" value="C:nucleus"/>
    <property type="evidence" value="ECO:0007669"/>
    <property type="project" value="TreeGrafter"/>
</dbReference>
<dbReference type="GO" id="GO:0044773">
    <property type="term" value="P:mitotic DNA damage checkpoint signaling"/>
    <property type="evidence" value="ECO:0007669"/>
    <property type="project" value="TreeGrafter"/>
</dbReference>
<evidence type="ECO:0000313" key="2">
    <source>
        <dbReference type="EMBL" id="EAS07647.1"/>
    </source>
</evidence>
<dbReference type="PANTHER" id="PTHR44167:SF24">
    <property type="entry name" value="SERINE_THREONINE-PROTEIN KINASE CHK2"/>
    <property type="match status" value="1"/>
</dbReference>
<dbReference type="eggNOG" id="KOG1187">
    <property type="taxonomic scope" value="Eukaryota"/>
</dbReference>
<dbReference type="CDD" id="cd00180">
    <property type="entry name" value="PKc"/>
    <property type="match status" value="1"/>
</dbReference>
<dbReference type="GeneID" id="7829367"/>
<evidence type="ECO:0000313" key="3">
    <source>
        <dbReference type="Proteomes" id="UP000009168"/>
    </source>
</evidence>
<organism evidence="2 3">
    <name type="scientific">Tetrahymena thermophila (strain SB210)</name>
    <dbReference type="NCBI Taxonomy" id="312017"/>
    <lineage>
        <taxon>Eukaryota</taxon>
        <taxon>Sar</taxon>
        <taxon>Alveolata</taxon>
        <taxon>Ciliophora</taxon>
        <taxon>Intramacronucleata</taxon>
        <taxon>Oligohymenophorea</taxon>
        <taxon>Hymenostomatida</taxon>
        <taxon>Tetrahymenina</taxon>
        <taxon>Tetrahymenidae</taxon>
        <taxon>Tetrahymena</taxon>
    </lineage>
</organism>
<dbReference type="SMART" id="SM00220">
    <property type="entry name" value="S_TKc"/>
    <property type="match status" value="1"/>
</dbReference>
<dbReference type="OrthoDB" id="4062651at2759"/>
<proteinExistence type="predicted"/>
<dbReference type="Proteomes" id="UP000009168">
    <property type="component" value="Unassembled WGS sequence"/>
</dbReference>
<dbReference type="Gene3D" id="1.10.510.10">
    <property type="entry name" value="Transferase(Phosphotransferase) domain 1"/>
    <property type="match status" value="1"/>
</dbReference>
<dbReference type="HOGENOM" id="CLU_889915_0_0_1"/>
<keyword evidence="2" id="KW-0808">Transferase</keyword>
<feature type="domain" description="Protein kinase" evidence="1">
    <location>
        <begin position="4"/>
        <end position="312"/>
    </location>
</feature>
<reference evidence="3" key="1">
    <citation type="journal article" date="2006" name="PLoS Biol.">
        <title>Macronuclear genome sequence of the ciliate Tetrahymena thermophila, a model eukaryote.</title>
        <authorList>
            <person name="Eisen J.A."/>
            <person name="Coyne R.S."/>
            <person name="Wu M."/>
            <person name="Wu D."/>
            <person name="Thiagarajan M."/>
            <person name="Wortman J.R."/>
            <person name="Badger J.H."/>
            <person name="Ren Q."/>
            <person name="Amedeo P."/>
            <person name="Jones K.M."/>
            <person name="Tallon L.J."/>
            <person name="Delcher A.L."/>
            <person name="Salzberg S.L."/>
            <person name="Silva J.C."/>
            <person name="Haas B.J."/>
            <person name="Majoros W.H."/>
            <person name="Farzad M."/>
            <person name="Carlton J.M."/>
            <person name="Smith R.K. Jr."/>
            <person name="Garg J."/>
            <person name="Pearlman R.E."/>
            <person name="Karrer K.M."/>
            <person name="Sun L."/>
            <person name="Manning G."/>
            <person name="Elde N.C."/>
            <person name="Turkewitz A.P."/>
            <person name="Asai D.J."/>
            <person name="Wilkes D.E."/>
            <person name="Wang Y."/>
            <person name="Cai H."/>
            <person name="Collins K."/>
            <person name="Stewart B.A."/>
            <person name="Lee S.R."/>
            <person name="Wilamowska K."/>
            <person name="Weinberg Z."/>
            <person name="Ruzzo W.L."/>
            <person name="Wloga D."/>
            <person name="Gaertig J."/>
            <person name="Frankel J."/>
            <person name="Tsao C.-C."/>
            <person name="Gorovsky M.A."/>
            <person name="Keeling P.J."/>
            <person name="Waller R.F."/>
            <person name="Patron N.J."/>
            <person name="Cherry J.M."/>
            <person name="Stover N.A."/>
            <person name="Krieger C.J."/>
            <person name="del Toro C."/>
            <person name="Ryder H.F."/>
            <person name="Williamson S.C."/>
            <person name="Barbeau R.A."/>
            <person name="Hamilton E.P."/>
            <person name="Orias E."/>
        </authorList>
    </citation>
    <scope>NUCLEOTIDE SEQUENCE [LARGE SCALE GENOMIC DNA]</scope>
    <source>
        <strain evidence="3">SB210</strain>
    </source>
</reference>
<dbReference type="PROSITE" id="PS00108">
    <property type="entry name" value="PROTEIN_KINASE_ST"/>
    <property type="match status" value="1"/>
</dbReference>
<keyword evidence="3" id="KW-1185">Reference proteome</keyword>
<protein>
    <submittedName>
        <fullName evidence="2">Protein kinase</fullName>
    </submittedName>
</protein>
<dbReference type="InterPro" id="IPR011009">
    <property type="entry name" value="Kinase-like_dom_sf"/>
</dbReference>
<dbReference type="KEGG" id="tet:TTHERM_00497000"/>
<dbReference type="SUPFAM" id="SSF56112">
    <property type="entry name" value="Protein kinase-like (PK-like)"/>
    <property type="match status" value="1"/>
</dbReference>
<dbReference type="RefSeq" id="XP_001027889.1">
    <property type="nucleotide sequence ID" value="XM_001027889.1"/>
</dbReference>
<dbReference type="STRING" id="312017.I7LY39"/>
<dbReference type="InterPro" id="IPR008271">
    <property type="entry name" value="Ser/Thr_kinase_AS"/>
</dbReference>
<dbReference type="InParanoid" id="I7LY39"/>
<dbReference type="PANTHER" id="PTHR44167">
    <property type="entry name" value="OVARIAN-SPECIFIC SERINE/THREONINE-PROTEIN KINASE LOK-RELATED"/>
    <property type="match status" value="1"/>
</dbReference>
<evidence type="ECO:0000259" key="1">
    <source>
        <dbReference type="PROSITE" id="PS50011"/>
    </source>
</evidence>
<dbReference type="GO" id="GO:0004674">
    <property type="term" value="F:protein serine/threonine kinase activity"/>
    <property type="evidence" value="ECO:0007669"/>
    <property type="project" value="TreeGrafter"/>
</dbReference>
<gene>
    <name evidence="2" type="ORF">TTHERM_00497000</name>
</gene>